<dbReference type="InterPro" id="IPR050266">
    <property type="entry name" value="AB_hydrolase_sf"/>
</dbReference>
<dbReference type="InterPro" id="IPR000073">
    <property type="entry name" value="AB_hydrolase_1"/>
</dbReference>
<sequence length="700" mass="77655">MERAGATLHWEVYGTGDRTIVLLPTWEIVYSRMWKAQIPYLSRSFRVVVYDATGTGRSTRPHDPARYTHLNRVADAVAVMDATRTDRALVVGYSMGAELALYLSALHPDRVDGAVALAASHPWRIPVADRLAPPWDPTSGEPPREWSKFSVEWWRRDWRDFLEFFMAQVSSDPHSTMGWDDGVAWGLDQEPDVLWWTIVDSEDFDVDDMKQRLARSSTPTLLIHGTDDRITSHASSVWLDGLMPSARLESIEDAGHAVLARYPVRFNHLVHGFANEVWGLGPRTPDRRELGTTAWSAPAPGRRRALYLSSPIGLGHARRDVAIADALIAAHPELDVDWLAQHPVTRVLDGAGHRIHPASRLLASESAHIEAECGEHALDAFQALRDMDEILLHNFHVLDDVMAAGDYDLVIADESWDLDYHLFENPALKRAPLAWMTDFVGFTPMPHGGARQVEVARDYNLEMIEHVADHPTLRDAAVFVGSPDDIAPGTFGEGLPVVRDWTEDHFDFSGYVTGFDPRALGDRDRLRAEVGFGVDELVCVVAVGGSGVGTDLLRRVVGAAPVLRHAVPNLRMVVVTGPRIDPATLPQVDGVEYHAYVDRLYRWLAACDVAIVQGGLTTTMELTAAKVPFIYVPLRGHFEQNVHVRARLDRYGAGRRMDYDELDPQAVADAVADLLSRPAEFADVETDGAERAAALIGRLL</sequence>
<evidence type="ECO:0008006" key="5">
    <source>
        <dbReference type="Google" id="ProtNLM"/>
    </source>
</evidence>
<feature type="domain" description="AB hydrolase-1" evidence="1">
    <location>
        <begin position="30"/>
        <end position="258"/>
    </location>
</feature>
<evidence type="ECO:0000313" key="3">
    <source>
        <dbReference type="EMBL" id="GAA3639675.1"/>
    </source>
</evidence>
<gene>
    <name evidence="3" type="ORF">GCM10022200_23940</name>
</gene>
<protein>
    <recommendedName>
        <fullName evidence="5">Alpha/beta hydrolase</fullName>
    </recommendedName>
</protein>
<dbReference type="Proteomes" id="UP001501697">
    <property type="component" value="Unassembled WGS sequence"/>
</dbReference>
<dbReference type="InterPro" id="IPR007235">
    <property type="entry name" value="Glyco_trans_28_C"/>
</dbReference>
<reference evidence="4" key="1">
    <citation type="journal article" date="2019" name="Int. J. Syst. Evol. Microbiol.">
        <title>The Global Catalogue of Microorganisms (GCM) 10K type strain sequencing project: providing services to taxonomists for standard genome sequencing and annotation.</title>
        <authorList>
            <consortium name="The Broad Institute Genomics Platform"/>
            <consortium name="The Broad Institute Genome Sequencing Center for Infectious Disease"/>
            <person name="Wu L."/>
            <person name="Ma J."/>
        </authorList>
    </citation>
    <scope>NUCLEOTIDE SEQUENCE [LARGE SCALE GENOMIC DNA]</scope>
    <source>
        <strain evidence="4">JCM 16544</strain>
    </source>
</reference>
<evidence type="ECO:0000259" key="1">
    <source>
        <dbReference type="Pfam" id="PF00561"/>
    </source>
</evidence>
<comment type="caution">
    <text evidence="3">The sequence shown here is derived from an EMBL/GenBank/DDBJ whole genome shotgun (WGS) entry which is preliminary data.</text>
</comment>
<keyword evidence="4" id="KW-1185">Reference proteome</keyword>
<dbReference type="Gene3D" id="3.40.50.1820">
    <property type="entry name" value="alpha/beta hydrolase"/>
    <property type="match status" value="1"/>
</dbReference>
<dbReference type="InterPro" id="IPR029058">
    <property type="entry name" value="AB_hydrolase_fold"/>
</dbReference>
<feature type="domain" description="Glycosyl transferase family 28 C-terminal" evidence="2">
    <location>
        <begin position="540"/>
        <end position="680"/>
    </location>
</feature>
<proteinExistence type="predicted"/>
<dbReference type="SUPFAM" id="SSF53756">
    <property type="entry name" value="UDP-Glycosyltransferase/glycogen phosphorylase"/>
    <property type="match status" value="1"/>
</dbReference>
<dbReference type="Pfam" id="PF04101">
    <property type="entry name" value="Glyco_tran_28_C"/>
    <property type="match status" value="1"/>
</dbReference>
<dbReference type="PANTHER" id="PTHR43798">
    <property type="entry name" value="MONOACYLGLYCEROL LIPASE"/>
    <property type="match status" value="1"/>
</dbReference>
<dbReference type="SUPFAM" id="SSF53474">
    <property type="entry name" value="alpha/beta-Hydrolases"/>
    <property type="match status" value="1"/>
</dbReference>
<dbReference type="PANTHER" id="PTHR43798:SF5">
    <property type="entry name" value="MONOACYLGLYCEROL LIPASE ABHD6"/>
    <property type="match status" value="1"/>
</dbReference>
<accession>A0ABP7ATC0</accession>
<evidence type="ECO:0000313" key="4">
    <source>
        <dbReference type="Proteomes" id="UP001501697"/>
    </source>
</evidence>
<name>A0ABP7ATC0_9MICO</name>
<dbReference type="Pfam" id="PF00561">
    <property type="entry name" value="Abhydrolase_1"/>
    <property type="match status" value="1"/>
</dbReference>
<dbReference type="EMBL" id="BAAAYU010000005">
    <property type="protein sequence ID" value="GAA3639675.1"/>
    <property type="molecule type" value="Genomic_DNA"/>
</dbReference>
<organism evidence="3 4">
    <name type="scientific">Microbacterium awajiense</name>
    <dbReference type="NCBI Taxonomy" id="415214"/>
    <lineage>
        <taxon>Bacteria</taxon>
        <taxon>Bacillati</taxon>
        <taxon>Actinomycetota</taxon>
        <taxon>Actinomycetes</taxon>
        <taxon>Micrococcales</taxon>
        <taxon>Microbacteriaceae</taxon>
        <taxon>Microbacterium</taxon>
    </lineage>
</organism>
<dbReference type="Gene3D" id="3.40.50.2000">
    <property type="entry name" value="Glycogen Phosphorylase B"/>
    <property type="match status" value="1"/>
</dbReference>
<dbReference type="PRINTS" id="PR00111">
    <property type="entry name" value="ABHYDROLASE"/>
</dbReference>
<evidence type="ECO:0000259" key="2">
    <source>
        <dbReference type="Pfam" id="PF04101"/>
    </source>
</evidence>